<evidence type="ECO:0000313" key="9">
    <source>
        <dbReference type="Proteomes" id="UP000070620"/>
    </source>
</evidence>
<evidence type="ECO:0000256" key="2">
    <source>
        <dbReference type="ARBA" id="ARBA00022475"/>
    </source>
</evidence>
<dbReference type="GO" id="GO:0005886">
    <property type="term" value="C:plasma membrane"/>
    <property type="evidence" value="ECO:0007669"/>
    <property type="project" value="UniProtKB-SubCell"/>
</dbReference>
<comment type="caution">
    <text evidence="8">The sequence shown here is derived from an EMBL/GenBank/DDBJ whole genome shotgun (WGS) entry which is preliminary data.</text>
</comment>
<reference evidence="8 9" key="1">
    <citation type="submission" date="2016-01" db="EMBL/GenBank/DDBJ databases">
        <title>Whole genome sequence and analysis of Micromonospora rosaria DSM 803, which can produce antibacterial substance rosamicin.</title>
        <authorList>
            <person name="Yang H."/>
            <person name="He X."/>
            <person name="Zhu D."/>
        </authorList>
    </citation>
    <scope>NUCLEOTIDE SEQUENCE [LARGE SCALE GENOMIC DNA]</scope>
    <source>
        <strain evidence="8 9">DSM 803</strain>
    </source>
</reference>
<dbReference type="PROSITE" id="PS50850">
    <property type="entry name" value="MFS"/>
    <property type="match status" value="1"/>
</dbReference>
<dbReference type="CDD" id="cd06173">
    <property type="entry name" value="MFS_MefA_like"/>
    <property type="match status" value="1"/>
</dbReference>
<name>A0A136Q078_9ACTN</name>
<feature type="transmembrane region" description="Helical" evidence="6">
    <location>
        <begin position="353"/>
        <end position="372"/>
    </location>
</feature>
<dbReference type="PANTHER" id="PTHR23513">
    <property type="entry name" value="INTEGRAL MEMBRANE EFFLUX PROTEIN-RELATED"/>
    <property type="match status" value="1"/>
</dbReference>
<proteinExistence type="predicted"/>
<dbReference type="EMBL" id="LRQV01000002">
    <property type="protein sequence ID" value="KXK63866.1"/>
    <property type="molecule type" value="Genomic_DNA"/>
</dbReference>
<feature type="transmembrane region" description="Helical" evidence="6">
    <location>
        <begin position="44"/>
        <end position="67"/>
    </location>
</feature>
<feature type="transmembrane region" description="Helical" evidence="6">
    <location>
        <begin position="74"/>
        <end position="95"/>
    </location>
</feature>
<feature type="transmembrane region" description="Helical" evidence="6">
    <location>
        <begin position="266"/>
        <end position="285"/>
    </location>
</feature>
<comment type="subcellular location">
    <subcellularLocation>
        <location evidence="1">Cell membrane</location>
        <topology evidence="1">Multi-pass membrane protein</topology>
    </subcellularLocation>
</comment>
<keyword evidence="4 6" id="KW-1133">Transmembrane helix</keyword>
<dbReference type="GO" id="GO:0022857">
    <property type="term" value="F:transmembrane transporter activity"/>
    <property type="evidence" value="ECO:0007669"/>
    <property type="project" value="InterPro"/>
</dbReference>
<gene>
    <name evidence="8" type="ORF">AWW66_00930</name>
</gene>
<dbReference type="Pfam" id="PF07690">
    <property type="entry name" value="MFS_1"/>
    <property type="match status" value="1"/>
</dbReference>
<dbReference type="AlphaFoldDB" id="A0A136Q078"/>
<feature type="transmembrane region" description="Helical" evidence="6">
    <location>
        <begin position="227"/>
        <end position="254"/>
    </location>
</feature>
<feature type="domain" description="Major facilitator superfamily (MFS) profile" evidence="7">
    <location>
        <begin position="1"/>
        <end position="409"/>
    </location>
</feature>
<dbReference type="Gene3D" id="1.20.1250.20">
    <property type="entry name" value="MFS general substrate transporter like domains"/>
    <property type="match status" value="1"/>
</dbReference>
<evidence type="ECO:0000259" key="7">
    <source>
        <dbReference type="PROSITE" id="PS50850"/>
    </source>
</evidence>
<feature type="transmembrane region" description="Helical" evidence="6">
    <location>
        <begin position="316"/>
        <end position="341"/>
    </location>
</feature>
<protein>
    <submittedName>
        <fullName evidence="8">MFS transporter</fullName>
    </submittedName>
</protein>
<feature type="transmembrane region" description="Helical" evidence="6">
    <location>
        <begin position="101"/>
        <end position="122"/>
    </location>
</feature>
<keyword evidence="5 6" id="KW-0472">Membrane</keyword>
<dbReference type="InterPro" id="IPR011701">
    <property type="entry name" value="MFS"/>
</dbReference>
<organism evidence="8 9">
    <name type="scientific">Micromonospora rosaria</name>
    <dbReference type="NCBI Taxonomy" id="47874"/>
    <lineage>
        <taxon>Bacteria</taxon>
        <taxon>Bacillati</taxon>
        <taxon>Actinomycetota</taxon>
        <taxon>Actinomycetes</taxon>
        <taxon>Micromonosporales</taxon>
        <taxon>Micromonosporaceae</taxon>
        <taxon>Micromonospora</taxon>
    </lineage>
</organism>
<evidence type="ECO:0000313" key="8">
    <source>
        <dbReference type="EMBL" id="KXK63866.1"/>
    </source>
</evidence>
<evidence type="ECO:0000256" key="3">
    <source>
        <dbReference type="ARBA" id="ARBA00022692"/>
    </source>
</evidence>
<sequence length="416" mass="42606">MVRPFRRSGYRWLAATLALSTFGNGVWSIALVWEVIRIGGGPTALSVVAGAAAVGLVACSLLGGVVADRVPQRLILLVVGVVQTGAAGGAALLSALDVTRVWHLVAVSTLVGVGSAFFYPAYSAWVPSLVPPADLLAVNGFEGMIRPTLRQALGPGAAGLAVGALSEGAALGIAAAATALTVLTLRAIPATAPARPDPTDGEPPAPGVAAVLADLRAGFRILVRTPWLLATLIFGCLMVLAMMGPLQVLVPFLIKERMGGGAAEHAYVMAAFGVSGALASLVTAARPLPRRYLTFMIMLWGAGCLPFVVIGTARHLWQVVAAATVLGAAFSAATVLWGTLLQRRVPAHMLGRVSSLDFFVSISLSPVSMALAGPLAEAIGLGPTFAVAGIAPVLLAGVVIVWARLPADERRHPLDG</sequence>
<keyword evidence="3 6" id="KW-0812">Transmembrane</keyword>
<feature type="transmembrane region" description="Helical" evidence="6">
    <location>
        <begin position="292"/>
        <end position="310"/>
    </location>
</feature>
<evidence type="ECO:0000256" key="5">
    <source>
        <dbReference type="ARBA" id="ARBA00023136"/>
    </source>
</evidence>
<dbReference type="SUPFAM" id="SSF103473">
    <property type="entry name" value="MFS general substrate transporter"/>
    <property type="match status" value="1"/>
</dbReference>
<dbReference type="Proteomes" id="UP000070620">
    <property type="component" value="Unassembled WGS sequence"/>
</dbReference>
<evidence type="ECO:0000256" key="1">
    <source>
        <dbReference type="ARBA" id="ARBA00004651"/>
    </source>
</evidence>
<dbReference type="PANTHER" id="PTHR23513:SF11">
    <property type="entry name" value="STAPHYLOFERRIN A TRANSPORTER"/>
    <property type="match status" value="1"/>
</dbReference>
<keyword evidence="9" id="KW-1185">Reference proteome</keyword>
<keyword evidence="2" id="KW-1003">Cell membrane</keyword>
<evidence type="ECO:0000256" key="6">
    <source>
        <dbReference type="SAM" id="Phobius"/>
    </source>
</evidence>
<dbReference type="InterPro" id="IPR036259">
    <property type="entry name" value="MFS_trans_sf"/>
</dbReference>
<feature type="transmembrane region" description="Helical" evidence="6">
    <location>
        <begin position="378"/>
        <end position="403"/>
    </location>
</feature>
<accession>A0A136Q078</accession>
<dbReference type="InterPro" id="IPR020846">
    <property type="entry name" value="MFS_dom"/>
</dbReference>
<evidence type="ECO:0000256" key="4">
    <source>
        <dbReference type="ARBA" id="ARBA00022989"/>
    </source>
</evidence>